<keyword evidence="5" id="KW-0810">Translation regulation</keyword>
<comment type="subcellular location">
    <subcellularLocation>
        <location evidence="1">Mitochondrion</location>
    </subcellularLocation>
</comment>
<evidence type="ECO:0000256" key="1">
    <source>
        <dbReference type="ARBA" id="ARBA00004173"/>
    </source>
</evidence>
<dbReference type="GO" id="GO:0005739">
    <property type="term" value="C:mitochondrion"/>
    <property type="evidence" value="ECO:0007669"/>
    <property type="project" value="UniProtKB-SubCell"/>
</dbReference>
<organism evidence="14 15">
    <name type="scientific">Tetranychus urticae</name>
    <name type="common">Two-spotted spider mite</name>
    <dbReference type="NCBI Taxonomy" id="32264"/>
    <lineage>
        <taxon>Eukaryota</taxon>
        <taxon>Metazoa</taxon>
        <taxon>Ecdysozoa</taxon>
        <taxon>Arthropoda</taxon>
        <taxon>Chelicerata</taxon>
        <taxon>Arachnida</taxon>
        <taxon>Acari</taxon>
        <taxon>Acariformes</taxon>
        <taxon>Trombidiformes</taxon>
        <taxon>Prostigmata</taxon>
        <taxon>Eleutherengona</taxon>
        <taxon>Raphignathae</taxon>
        <taxon>Tetranychoidea</taxon>
        <taxon>Tetranychidae</taxon>
        <taxon>Tetranychus</taxon>
    </lineage>
</organism>
<dbReference type="eggNOG" id="KOG4422">
    <property type="taxonomic scope" value="Eukaryota"/>
</dbReference>
<dbReference type="EMBL" id="CAEY01001580">
    <property type="status" value="NOT_ANNOTATED_CDS"/>
    <property type="molecule type" value="Genomic_DNA"/>
</dbReference>
<dbReference type="InterPro" id="IPR002885">
    <property type="entry name" value="PPR_rpt"/>
</dbReference>
<dbReference type="OMA" id="FMHQEAQ"/>
<evidence type="ECO:0000256" key="13">
    <source>
        <dbReference type="SAM" id="MobiDB-lite"/>
    </source>
</evidence>
<dbReference type="KEGG" id="tut:107360831"/>
<dbReference type="Proteomes" id="UP000015104">
    <property type="component" value="Unassembled WGS sequence"/>
</dbReference>
<dbReference type="GO" id="GO:0032543">
    <property type="term" value="P:mitochondrial translation"/>
    <property type="evidence" value="ECO:0007669"/>
    <property type="project" value="InterPro"/>
</dbReference>
<dbReference type="PROSITE" id="PS51375">
    <property type="entry name" value="PPR"/>
    <property type="match status" value="1"/>
</dbReference>
<dbReference type="GO" id="GO:1990904">
    <property type="term" value="C:ribonucleoprotein complex"/>
    <property type="evidence" value="ECO:0007669"/>
    <property type="project" value="UniProtKB-KW"/>
</dbReference>
<sequence>MSKLVTKIPLLVNQTKPVVNVGFNRFMHHEKGELTQIKIPKRIPRDKTDILKALSSTVGTDPTAAHFKFIDDPYLIPNNRYHKLVYSLSKESGRKAAKYFMKEFPQFFIRDEAEPKVEAFHFKELYDESMDLNEEDLLTAIKNHQIDNAITAFKVIKAAGNTITDATKISLLEIVCFFNSLEAPDTDLREKFVSERPADSIWVSDFAFEVFDSLSVKDGRAYSVMIAGLCKHSAIERALQLHDAVKENNLSLTVEGYNALILAAIRGQSFENRWSIIMQVISEMNGHKIPPNLETFANIFEILARCKSTGEVRDKARGLMAEMKRCNIEPSLSVYNNLLRIFANGNNARPRIIEEILNELGNKKLSMRHEKDDFFFSNAMSICNSLSDIQLAYKLHSLVSSHQNYLLLGSTEFEFRYYNNLFKLIVKSESIDKTMEAYYKFVPNIYVPDSSTFIELIEAIELYQADRYIPQVCSDFLLLEYYIAPENITKFLNILSRKEYPKEIQEHVNNTVLDIMRVIQSKTSQKNASELANFDVTIFDNSLKILSNNKDLNKIRNVLSLLRQLKNSINGPLSLQTMRNLVDMAIELESGKDIVEIVKTTVAFDDVSVLSRVVHLCKKNNASQNLLDRLEEIITKNGIVLQDYSDESSESSESSDSSSESSDDDKAQSGKSTEK</sequence>
<dbReference type="OrthoDB" id="185373at2759"/>
<evidence type="ECO:0000256" key="12">
    <source>
        <dbReference type="PROSITE-ProRule" id="PRU00708"/>
    </source>
</evidence>
<dbReference type="GO" id="GO:0043024">
    <property type="term" value="F:ribosomal small subunit binding"/>
    <property type="evidence" value="ECO:0007669"/>
    <property type="project" value="InterPro"/>
</dbReference>
<evidence type="ECO:0000256" key="5">
    <source>
        <dbReference type="ARBA" id="ARBA00022845"/>
    </source>
</evidence>
<dbReference type="GO" id="GO:0019843">
    <property type="term" value="F:rRNA binding"/>
    <property type="evidence" value="ECO:0007669"/>
    <property type="project" value="UniProtKB-KW"/>
</dbReference>
<dbReference type="InterPro" id="IPR055063">
    <property type="entry name" value="Rib_mS39_PPR"/>
</dbReference>
<evidence type="ECO:0000313" key="15">
    <source>
        <dbReference type="Proteomes" id="UP000015104"/>
    </source>
</evidence>
<keyword evidence="3" id="KW-0699">rRNA-binding</keyword>
<protein>
    <recommendedName>
        <fullName evidence="11">Small ribosomal subunit protein mS39</fullName>
    </recommendedName>
</protein>
<feature type="repeat" description="PPR" evidence="12">
    <location>
        <begin position="218"/>
        <end position="252"/>
    </location>
</feature>
<keyword evidence="10" id="KW-0687">Ribonucleoprotein</keyword>
<reference evidence="15" key="1">
    <citation type="submission" date="2011-08" db="EMBL/GenBank/DDBJ databases">
        <authorList>
            <person name="Rombauts S."/>
        </authorList>
    </citation>
    <scope>NUCLEOTIDE SEQUENCE</scope>
    <source>
        <strain evidence="15">London</strain>
    </source>
</reference>
<keyword evidence="6" id="KW-0694">RNA-binding</keyword>
<dbReference type="InterPro" id="IPR011990">
    <property type="entry name" value="TPR-like_helical_dom_sf"/>
</dbReference>
<keyword evidence="7" id="KW-0809">Transit peptide</keyword>
<dbReference type="GO" id="GO:0005840">
    <property type="term" value="C:ribosome"/>
    <property type="evidence" value="ECO:0007669"/>
    <property type="project" value="UniProtKB-KW"/>
</dbReference>
<dbReference type="GO" id="GO:0006417">
    <property type="term" value="P:regulation of translation"/>
    <property type="evidence" value="ECO:0007669"/>
    <property type="project" value="UniProtKB-KW"/>
</dbReference>
<evidence type="ECO:0000256" key="9">
    <source>
        <dbReference type="ARBA" id="ARBA00023128"/>
    </source>
</evidence>
<keyword evidence="4" id="KW-0677">Repeat</keyword>
<dbReference type="EnsemblMetazoa" id="tetur05g03920.1">
    <property type="protein sequence ID" value="tetur05g03920.1"/>
    <property type="gene ID" value="tetur05g03920"/>
</dbReference>
<keyword evidence="15" id="KW-1185">Reference proteome</keyword>
<feature type="compositionally biased region" description="Low complexity" evidence="13">
    <location>
        <begin position="651"/>
        <end position="660"/>
    </location>
</feature>
<evidence type="ECO:0000256" key="10">
    <source>
        <dbReference type="ARBA" id="ARBA00023274"/>
    </source>
</evidence>
<dbReference type="Pfam" id="PF22330">
    <property type="entry name" value="Rib_mS39_PPR"/>
    <property type="match status" value="1"/>
</dbReference>
<evidence type="ECO:0000256" key="2">
    <source>
        <dbReference type="ARBA" id="ARBA00008551"/>
    </source>
</evidence>
<comment type="similarity">
    <text evidence="2">Belongs to the mitochondrion-specific ribosomal protein mS39 family.</text>
</comment>
<dbReference type="AlphaFoldDB" id="T1K4U4"/>
<dbReference type="PANTHER" id="PTHR16276:SF1">
    <property type="entry name" value="SMALL RIBOSOMAL SUBUNIT PROTEIN MS39"/>
    <property type="match status" value="1"/>
</dbReference>
<evidence type="ECO:0000313" key="14">
    <source>
        <dbReference type="EnsemblMetazoa" id="tetur05g03920.1"/>
    </source>
</evidence>
<dbReference type="HOGENOM" id="CLU_026264_0_0_1"/>
<keyword evidence="9" id="KW-0496">Mitochondrion</keyword>
<evidence type="ECO:0000256" key="3">
    <source>
        <dbReference type="ARBA" id="ARBA00022730"/>
    </source>
</evidence>
<accession>T1K4U4</accession>
<evidence type="ECO:0000256" key="8">
    <source>
        <dbReference type="ARBA" id="ARBA00022980"/>
    </source>
</evidence>
<dbReference type="PANTHER" id="PTHR16276">
    <property type="entry name" value="PENTATRICOPEPTIDE REPEAT DOMAIN-CONTAINING PROTEIN 3"/>
    <property type="match status" value="1"/>
</dbReference>
<dbReference type="InterPro" id="IPR037387">
    <property type="entry name" value="PTCD3"/>
</dbReference>
<dbReference type="Pfam" id="PF13812">
    <property type="entry name" value="PPR_3"/>
    <property type="match status" value="2"/>
</dbReference>
<dbReference type="Gene3D" id="1.25.40.10">
    <property type="entry name" value="Tetratricopeptide repeat domain"/>
    <property type="match status" value="2"/>
</dbReference>
<reference evidence="14" key="2">
    <citation type="submission" date="2015-06" db="UniProtKB">
        <authorList>
            <consortium name="EnsemblMetazoa"/>
        </authorList>
    </citation>
    <scope>IDENTIFICATION</scope>
</reference>
<feature type="region of interest" description="Disordered" evidence="13">
    <location>
        <begin position="644"/>
        <end position="675"/>
    </location>
</feature>
<name>T1K4U4_TETUR</name>
<keyword evidence="8" id="KW-0689">Ribosomal protein</keyword>
<evidence type="ECO:0000256" key="11">
    <source>
        <dbReference type="ARBA" id="ARBA00035134"/>
    </source>
</evidence>
<proteinExistence type="inferred from homology"/>
<feature type="compositionally biased region" description="Basic and acidic residues" evidence="13">
    <location>
        <begin position="664"/>
        <end position="675"/>
    </location>
</feature>
<evidence type="ECO:0000256" key="7">
    <source>
        <dbReference type="ARBA" id="ARBA00022946"/>
    </source>
</evidence>
<gene>
    <name evidence="14" type="primary">107360831</name>
</gene>
<dbReference type="STRING" id="32264.T1K4U4"/>
<evidence type="ECO:0000256" key="4">
    <source>
        <dbReference type="ARBA" id="ARBA00022737"/>
    </source>
</evidence>
<evidence type="ECO:0000256" key="6">
    <source>
        <dbReference type="ARBA" id="ARBA00022884"/>
    </source>
</evidence>